<sequence>MLHIGSLRLMKLLRDRRLNKLRNTREIALFSCSVENEEELRFFLSRVQSKKEKYFEDSRW</sequence>
<proteinExistence type="predicted"/>
<protein>
    <submittedName>
        <fullName evidence="2">Uncharacterized protein</fullName>
    </submittedName>
</protein>
<keyword evidence="1" id="KW-1185">Reference proteome</keyword>
<dbReference type="AlphaFoldDB" id="A0A915JRS9"/>
<dbReference type="Proteomes" id="UP000887565">
    <property type="component" value="Unplaced"/>
</dbReference>
<evidence type="ECO:0000313" key="1">
    <source>
        <dbReference type="Proteomes" id="UP000887565"/>
    </source>
</evidence>
<evidence type="ECO:0000313" key="2">
    <source>
        <dbReference type="WBParaSite" id="nRc.2.0.1.t28931-RA"/>
    </source>
</evidence>
<reference evidence="2" key="1">
    <citation type="submission" date="2022-11" db="UniProtKB">
        <authorList>
            <consortium name="WormBaseParasite"/>
        </authorList>
    </citation>
    <scope>IDENTIFICATION</scope>
</reference>
<dbReference type="WBParaSite" id="nRc.2.0.1.t28931-RA">
    <property type="protein sequence ID" value="nRc.2.0.1.t28931-RA"/>
    <property type="gene ID" value="nRc.2.0.1.g28931"/>
</dbReference>
<name>A0A915JRS9_ROMCU</name>
<organism evidence="1 2">
    <name type="scientific">Romanomermis culicivorax</name>
    <name type="common">Nematode worm</name>
    <dbReference type="NCBI Taxonomy" id="13658"/>
    <lineage>
        <taxon>Eukaryota</taxon>
        <taxon>Metazoa</taxon>
        <taxon>Ecdysozoa</taxon>
        <taxon>Nematoda</taxon>
        <taxon>Enoplea</taxon>
        <taxon>Dorylaimia</taxon>
        <taxon>Mermithida</taxon>
        <taxon>Mermithoidea</taxon>
        <taxon>Mermithidae</taxon>
        <taxon>Romanomermis</taxon>
    </lineage>
</organism>
<accession>A0A915JRS9</accession>